<dbReference type="EMBL" id="LUGH01001373">
    <property type="protein sequence ID" value="OBZ81192.1"/>
    <property type="molecule type" value="Genomic_DNA"/>
</dbReference>
<comment type="caution">
    <text evidence="2">The sequence shown here is derived from an EMBL/GenBank/DDBJ whole genome shotgun (WGS) entry which is preliminary data.</text>
</comment>
<dbReference type="InParanoid" id="A0A1C7MWL1"/>
<organism evidence="2 3">
    <name type="scientific">Choanephora cucurbitarum</name>
    <dbReference type="NCBI Taxonomy" id="101091"/>
    <lineage>
        <taxon>Eukaryota</taxon>
        <taxon>Fungi</taxon>
        <taxon>Fungi incertae sedis</taxon>
        <taxon>Mucoromycota</taxon>
        <taxon>Mucoromycotina</taxon>
        <taxon>Mucoromycetes</taxon>
        <taxon>Mucorales</taxon>
        <taxon>Mucorineae</taxon>
        <taxon>Choanephoraceae</taxon>
        <taxon>Choanephoroideae</taxon>
        <taxon>Choanephora</taxon>
    </lineage>
</organism>
<evidence type="ECO:0000313" key="3">
    <source>
        <dbReference type="Proteomes" id="UP000093000"/>
    </source>
</evidence>
<accession>A0A1C7MWL1</accession>
<protein>
    <submittedName>
        <fullName evidence="2">Uncharacterized protein</fullName>
    </submittedName>
</protein>
<sequence length="30" mass="3165">MASATNNIVPAPKTNNLVNEDTEMTSADSE</sequence>
<reference evidence="2 3" key="1">
    <citation type="submission" date="2016-03" db="EMBL/GenBank/DDBJ databases">
        <title>Choanephora cucurbitarum.</title>
        <authorList>
            <person name="Min B."/>
            <person name="Park H."/>
            <person name="Park J.-H."/>
            <person name="Shin H.-D."/>
            <person name="Choi I.-G."/>
        </authorList>
    </citation>
    <scope>NUCLEOTIDE SEQUENCE [LARGE SCALE GENOMIC DNA]</scope>
    <source>
        <strain evidence="2 3">KUS-F28377</strain>
    </source>
</reference>
<dbReference type="Proteomes" id="UP000093000">
    <property type="component" value="Unassembled WGS sequence"/>
</dbReference>
<evidence type="ECO:0000313" key="2">
    <source>
        <dbReference type="EMBL" id="OBZ81192.1"/>
    </source>
</evidence>
<gene>
    <name evidence="2" type="ORF">A0J61_10759</name>
</gene>
<feature type="non-terminal residue" evidence="2">
    <location>
        <position position="30"/>
    </location>
</feature>
<proteinExistence type="predicted"/>
<name>A0A1C7MWL1_9FUNG</name>
<keyword evidence="3" id="KW-1185">Reference proteome</keyword>
<dbReference type="AlphaFoldDB" id="A0A1C7MWL1"/>
<feature type="region of interest" description="Disordered" evidence="1">
    <location>
        <begin position="1"/>
        <end position="30"/>
    </location>
</feature>
<evidence type="ECO:0000256" key="1">
    <source>
        <dbReference type="SAM" id="MobiDB-lite"/>
    </source>
</evidence>